<keyword evidence="1" id="KW-0812">Transmembrane</keyword>
<accession>A0A1A8KGP7</accession>
<dbReference type="AlphaFoldDB" id="A0A1A8KGP7"/>
<reference evidence="2" key="2">
    <citation type="submission" date="2016-06" db="EMBL/GenBank/DDBJ databases">
        <title>The genome of a short-lived fish provides insights into sex chromosome evolution and the genetic control of aging.</title>
        <authorList>
            <person name="Reichwald K."/>
            <person name="Felder M."/>
            <person name="Petzold A."/>
            <person name="Koch P."/>
            <person name="Groth M."/>
            <person name="Platzer M."/>
        </authorList>
    </citation>
    <scope>NUCLEOTIDE SEQUENCE</scope>
    <source>
        <tissue evidence="2">Brain</tissue>
    </source>
</reference>
<name>A0A1A8KGP7_NOTKU</name>
<dbReference type="EMBL" id="HAEE01011467">
    <property type="protein sequence ID" value="SBR31517.1"/>
    <property type="molecule type" value="Transcribed_RNA"/>
</dbReference>
<evidence type="ECO:0000313" key="2">
    <source>
        <dbReference type="EMBL" id="SBR31517.1"/>
    </source>
</evidence>
<sequence length="111" mass="13178">AQAPHVKCLYRKHLLSYSDRVCTWLALFFFLFVFIYFTESHGHLGSELIITHITHPKTYKNTNLQPTKSKTALQLVPCCDRKTVTTIKQERKIRKMLFTYVFSQKYTKIYI</sequence>
<feature type="non-terminal residue" evidence="2">
    <location>
        <position position="1"/>
    </location>
</feature>
<reference evidence="2" key="1">
    <citation type="submission" date="2016-05" db="EMBL/GenBank/DDBJ databases">
        <authorList>
            <person name="Lavstsen T."/>
            <person name="Jespersen J.S."/>
        </authorList>
    </citation>
    <scope>NUCLEOTIDE SEQUENCE</scope>
    <source>
        <tissue evidence="2">Brain</tissue>
    </source>
</reference>
<protein>
    <submittedName>
        <fullName evidence="2">Uncharacterized protein</fullName>
    </submittedName>
</protein>
<feature type="transmembrane region" description="Helical" evidence="1">
    <location>
        <begin position="21"/>
        <end position="38"/>
    </location>
</feature>
<gene>
    <name evidence="2" type="primary">Nfu_g_1_005858</name>
</gene>
<evidence type="ECO:0000256" key="1">
    <source>
        <dbReference type="SAM" id="Phobius"/>
    </source>
</evidence>
<feature type="non-terminal residue" evidence="2">
    <location>
        <position position="111"/>
    </location>
</feature>
<keyword evidence="1" id="KW-0472">Membrane</keyword>
<proteinExistence type="predicted"/>
<organism evidence="2">
    <name type="scientific">Nothobranchius kuhntae</name>
    <name type="common">Beira killifish</name>
    <dbReference type="NCBI Taxonomy" id="321403"/>
    <lineage>
        <taxon>Eukaryota</taxon>
        <taxon>Metazoa</taxon>
        <taxon>Chordata</taxon>
        <taxon>Craniata</taxon>
        <taxon>Vertebrata</taxon>
        <taxon>Euteleostomi</taxon>
        <taxon>Actinopterygii</taxon>
        <taxon>Neopterygii</taxon>
        <taxon>Teleostei</taxon>
        <taxon>Neoteleostei</taxon>
        <taxon>Acanthomorphata</taxon>
        <taxon>Ovalentaria</taxon>
        <taxon>Atherinomorphae</taxon>
        <taxon>Cyprinodontiformes</taxon>
        <taxon>Nothobranchiidae</taxon>
        <taxon>Nothobranchius</taxon>
    </lineage>
</organism>
<keyword evidence="1" id="KW-1133">Transmembrane helix</keyword>